<dbReference type="EMBL" id="MFKF01000025">
    <property type="protein sequence ID" value="OGG56609.1"/>
    <property type="molecule type" value="Genomic_DNA"/>
</dbReference>
<reference evidence="1 2" key="1">
    <citation type="journal article" date="2016" name="Nat. Commun.">
        <title>Thousands of microbial genomes shed light on interconnected biogeochemical processes in an aquifer system.</title>
        <authorList>
            <person name="Anantharaman K."/>
            <person name="Brown C.T."/>
            <person name="Hug L.A."/>
            <person name="Sharon I."/>
            <person name="Castelle C.J."/>
            <person name="Probst A.J."/>
            <person name="Thomas B.C."/>
            <person name="Singh A."/>
            <person name="Wilkins M.J."/>
            <person name="Karaoz U."/>
            <person name="Brodie E.L."/>
            <person name="Williams K.H."/>
            <person name="Hubbard S.S."/>
            <person name="Banfield J.F."/>
        </authorList>
    </citation>
    <scope>NUCLEOTIDE SEQUENCE [LARGE SCALE GENOMIC DNA]</scope>
    <source>
        <strain evidence="2">RIFCSPLOWO2_12_FULL_64_10</strain>
    </source>
</reference>
<evidence type="ECO:0000313" key="1">
    <source>
        <dbReference type="EMBL" id="OGG56609.1"/>
    </source>
</evidence>
<dbReference type="Proteomes" id="UP000178606">
    <property type="component" value="Unassembled WGS sequence"/>
</dbReference>
<sequence length="215" mass="23710">MRVNRSTQLDPRYVNRHATLPYGLTVTEVERAVAETYRLFHGLNDYLVGSGFRPLEELLLGNSLSGIISEFLVKNIARASAALEANSKVGGHPDLLPKGHYSSNAVLKGEEGIEVKSSIQKGGWQGHNPEDCWLMVFRYTVGEQGKGELVPLTFVEILCAKLTKADWSFSGRKGASRRTPTASITTEGVERLRSNFLYRLPGVGVGRHRSIIAEQ</sequence>
<gene>
    <name evidence="1" type="ORF">A3F84_02535</name>
</gene>
<evidence type="ECO:0000313" key="2">
    <source>
        <dbReference type="Proteomes" id="UP000178606"/>
    </source>
</evidence>
<proteinExistence type="predicted"/>
<organism evidence="1 2">
    <name type="scientific">Handelsmanbacteria sp. (strain RIFCSPLOWO2_12_FULL_64_10)</name>
    <dbReference type="NCBI Taxonomy" id="1817868"/>
    <lineage>
        <taxon>Bacteria</taxon>
        <taxon>Candidatus Handelsmaniibacteriota</taxon>
    </lineage>
</organism>
<name>A0A1F6D5A5_HANXR</name>
<comment type="caution">
    <text evidence="1">The sequence shown here is derived from an EMBL/GenBank/DDBJ whole genome shotgun (WGS) entry which is preliminary data.</text>
</comment>
<dbReference type="AlphaFoldDB" id="A0A1F6D5A5"/>
<accession>A0A1F6D5A5</accession>
<protein>
    <submittedName>
        <fullName evidence="1">Uncharacterized protein</fullName>
    </submittedName>
</protein>